<comment type="caution">
    <text evidence="1">The sequence shown here is derived from an EMBL/GenBank/DDBJ whole genome shotgun (WGS) entry which is preliminary data.</text>
</comment>
<accession>A0ACC1K618</accession>
<organism evidence="1 2">
    <name type="scientific">Coemansia nantahalensis</name>
    <dbReference type="NCBI Taxonomy" id="2789366"/>
    <lineage>
        <taxon>Eukaryota</taxon>
        <taxon>Fungi</taxon>
        <taxon>Fungi incertae sedis</taxon>
        <taxon>Zoopagomycota</taxon>
        <taxon>Kickxellomycotina</taxon>
        <taxon>Kickxellomycetes</taxon>
        <taxon>Kickxellales</taxon>
        <taxon>Kickxellaceae</taxon>
        <taxon>Coemansia</taxon>
    </lineage>
</organism>
<gene>
    <name evidence="1" type="primary">rpl35</name>
    <name evidence="1" type="ORF">IWQ57_000887</name>
</gene>
<dbReference type="Proteomes" id="UP001140234">
    <property type="component" value="Unassembled WGS sequence"/>
</dbReference>
<reference evidence="1" key="1">
    <citation type="submission" date="2022-07" db="EMBL/GenBank/DDBJ databases">
        <title>Phylogenomic reconstructions and comparative analyses of Kickxellomycotina fungi.</title>
        <authorList>
            <person name="Reynolds N.K."/>
            <person name="Stajich J.E."/>
            <person name="Barry K."/>
            <person name="Grigoriev I.V."/>
            <person name="Crous P."/>
            <person name="Smith M.E."/>
        </authorList>
    </citation>
    <scope>NUCLEOTIDE SEQUENCE</scope>
    <source>
        <strain evidence="1">CBS 109366</strain>
    </source>
</reference>
<keyword evidence="1" id="KW-0689">Ribosomal protein</keyword>
<name>A0ACC1K618_9FUNG</name>
<proteinExistence type="predicted"/>
<dbReference type="EMBL" id="JANBUJ010000113">
    <property type="protein sequence ID" value="KAJ2774300.1"/>
    <property type="molecule type" value="Genomic_DNA"/>
</dbReference>
<sequence length="131" mass="14887">MRQSPLCSATKVKVSALHEKSQAELTQSLDQYKRELLDLKVQQVAGAGASKGSKIRDVRKNISRVLTVITRKNRDSVIAQYAGKKHIPKDLRAKKTRAIRRALTKHESTRRTVRQQKKDAHFAVRQYAIKA</sequence>
<protein>
    <submittedName>
        <fullName evidence="1">60S ribosomal protein L35, L29</fullName>
    </submittedName>
</protein>
<evidence type="ECO:0000313" key="2">
    <source>
        <dbReference type="Proteomes" id="UP001140234"/>
    </source>
</evidence>
<evidence type="ECO:0000313" key="1">
    <source>
        <dbReference type="EMBL" id="KAJ2774300.1"/>
    </source>
</evidence>
<keyword evidence="2" id="KW-1185">Reference proteome</keyword>
<keyword evidence="1" id="KW-0687">Ribonucleoprotein</keyword>